<evidence type="ECO:0000256" key="7">
    <source>
        <dbReference type="ARBA" id="ARBA00023136"/>
    </source>
</evidence>
<comment type="catalytic activity">
    <reaction evidence="1">
        <text>Hydrolysis of (1-&gt;3)-beta-D-glucosidic linkages in (1-&gt;3)-beta-D-glucans.</text>
        <dbReference type="EC" id="3.2.1.39"/>
    </reaction>
</comment>
<dbReference type="EC" id="3.2.1.39" evidence="4"/>
<dbReference type="OrthoDB" id="77201at2759"/>
<reference evidence="16 17" key="1">
    <citation type="journal article" date="2016" name="Mol. Biol. Evol.">
        <title>Genome-Wide Survey of Gut Fungi (Harpellales) Reveals the First Horizontally Transferred Ubiquitin Gene from a Mosquito Host.</title>
        <authorList>
            <person name="Wang Y."/>
            <person name="White M.M."/>
            <person name="Kvist S."/>
            <person name="Moncalvo J.M."/>
        </authorList>
    </citation>
    <scope>NUCLEOTIDE SEQUENCE [LARGE SCALE GENOMIC DNA]</scope>
    <source>
        <strain evidence="16 17">ALG-7-W6</strain>
    </source>
</reference>
<evidence type="ECO:0000256" key="11">
    <source>
        <dbReference type="ARBA" id="ARBA00023326"/>
    </source>
</evidence>
<comment type="function">
    <text evidence="12">Glucanases play a role in cell expansion during growth, in cell-cell fusion during mating, and in spore release during sporulation. This enzyme may be involved in beta-glucan degradation. Active on laminarin and lichenan.</text>
</comment>
<dbReference type="Proteomes" id="UP000187455">
    <property type="component" value="Unassembled WGS sequence"/>
</dbReference>
<dbReference type="STRING" id="133383.A0A1R0GWI6"/>
<keyword evidence="5" id="KW-1003">Cell membrane</keyword>
<protein>
    <recommendedName>
        <fullName evidence="4">glucan endo-1,3-beta-D-glucosidase</fullName>
        <ecNumber evidence="4">3.2.1.39</ecNumber>
    </recommendedName>
    <alternativeName>
        <fullName evidence="14">Endo-1,3-beta-glucanase btgC</fullName>
    </alternativeName>
    <alternativeName>
        <fullName evidence="13">Laminarinase btgC</fullName>
    </alternativeName>
</protein>
<gene>
    <name evidence="16" type="ORF">AYI68_g4689</name>
</gene>
<dbReference type="EMBL" id="LSSL01002674">
    <property type="protein sequence ID" value="OLY81208.1"/>
    <property type="molecule type" value="Genomic_DNA"/>
</dbReference>
<evidence type="ECO:0000256" key="15">
    <source>
        <dbReference type="SAM" id="SignalP"/>
    </source>
</evidence>
<dbReference type="PANTHER" id="PTHR16631:SF17">
    <property type="entry name" value="GLUCAN ENDO-1,3-BETA-GLUCOSIDASE BTGC"/>
    <property type="match status" value="1"/>
</dbReference>
<evidence type="ECO:0000256" key="9">
    <source>
        <dbReference type="ARBA" id="ARBA00023277"/>
    </source>
</evidence>
<comment type="subcellular location">
    <subcellularLocation>
        <location evidence="2">Cell membrane</location>
        <topology evidence="2">Single-pass type II membrane protein</topology>
    </subcellularLocation>
</comment>
<dbReference type="GO" id="GO:0000272">
    <property type="term" value="P:polysaccharide catabolic process"/>
    <property type="evidence" value="ECO:0007669"/>
    <property type="project" value="UniProtKB-KW"/>
</dbReference>
<feature type="signal peptide" evidence="15">
    <location>
        <begin position="1"/>
        <end position="19"/>
    </location>
</feature>
<dbReference type="InterPro" id="IPR050732">
    <property type="entry name" value="Beta-glucan_modifiers"/>
</dbReference>
<evidence type="ECO:0000313" key="17">
    <source>
        <dbReference type="Proteomes" id="UP000187455"/>
    </source>
</evidence>
<evidence type="ECO:0000256" key="5">
    <source>
        <dbReference type="ARBA" id="ARBA00022475"/>
    </source>
</evidence>
<accession>A0A1R0GWI6</accession>
<evidence type="ECO:0000256" key="12">
    <source>
        <dbReference type="ARBA" id="ARBA00037649"/>
    </source>
</evidence>
<organism evidence="16 17">
    <name type="scientific">Smittium mucronatum</name>
    <dbReference type="NCBI Taxonomy" id="133383"/>
    <lineage>
        <taxon>Eukaryota</taxon>
        <taxon>Fungi</taxon>
        <taxon>Fungi incertae sedis</taxon>
        <taxon>Zoopagomycota</taxon>
        <taxon>Kickxellomycotina</taxon>
        <taxon>Harpellomycetes</taxon>
        <taxon>Harpellales</taxon>
        <taxon>Legeriomycetaceae</taxon>
        <taxon>Smittium</taxon>
    </lineage>
</organism>
<dbReference type="Gene3D" id="3.20.20.80">
    <property type="entry name" value="Glycosidases"/>
    <property type="match status" value="2"/>
</dbReference>
<keyword evidence="6" id="KW-0378">Hydrolase</keyword>
<name>A0A1R0GWI6_9FUNG</name>
<keyword evidence="15" id="KW-0732">Signal</keyword>
<dbReference type="AlphaFoldDB" id="A0A1R0GWI6"/>
<evidence type="ECO:0000256" key="10">
    <source>
        <dbReference type="ARBA" id="ARBA00023316"/>
    </source>
</evidence>
<feature type="chain" id="PRO_5012412718" description="glucan endo-1,3-beta-D-glucosidase" evidence="15">
    <location>
        <begin position="20"/>
        <end position="351"/>
    </location>
</feature>
<keyword evidence="17" id="KW-1185">Reference proteome</keyword>
<dbReference type="GO" id="GO:0042973">
    <property type="term" value="F:glucan endo-1,3-beta-D-glucosidase activity"/>
    <property type="evidence" value="ECO:0007669"/>
    <property type="project" value="UniProtKB-EC"/>
</dbReference>
<evidence type="ECO:0000313" key="16">
    <source>
        <dbReference type="EMBL" id="OLY81208.1"/>
    </source>
</evidence>
<dbReference type="PANTHER" id="PTHR16631">
    <property type="entry name" value="GLUCAN 1,3-BETA-GLUCOSIDASE"/>
    <property type="match status" value="1"/>
</dbReference>
<evidence type="ECO:0000256" key="3">
    <source>
        <dbReference type="ARBA" id="ARBA00008773"/>
    </source>
</evidence>
<dbReference type="GO" id="GO:0005576">
    <property type="term" value="C:extracellular region"/>
    <property type="evidence" value="ECO:0007669"/>
    <property type="project" value="TreeGrafter"/>
</dbReference>
<evidence type="ECO:0000256" key="14">
    <source>
        <dbReference type="ARBA" id="ARBA00043078"/>
    </source>
</evidence>
<sequence length="351" mass="37076">MAFLKLCIFVILALTFVFALPIPSVSSGSRRLANSRKPLAVTLKPTSPLLNKKRIPQAATAVSAVPATASTYQGGQVFNGMTYSPYNSDGSCPDLATVSTQLTFLSKYTSSIRLYSTDCNQLAFVLQAISQSSLPLKVHAGVWASSGVDRANSEIDTVVSLVSNSAYSGIVADVSVGNEVIYGNLLTESQLISLINSAKSKLASANVSIPVYTTEVDSSMTAGLIAAIDLVQVNLQTMFDATYTSISDSVDSIFTRLDNVKAISNGKTVRIGEVGYCHAGQVGAQVGSPDSQSQYIQAFTCKAKSLGVSYFIFEALDATWKTGSSLAEQSFGIFSRSLVPNISIPSSSQTC</sequence>
<dbReference type="GO" id="GO:0009986">
    <property type="term" value="C:cell surface"/>
    <property type="evidence" value="ECO:0007669"/>
    <property type="project" value="TreeGrafter"/>
</dbReference>
<keyword evidence="11" id="KW-0624">Polysaccharide degradation</keyword>
<keyword evidence="7" id="KW-0472">Membrane</keyword>
<dbReference type="SUPFAM" id="SSF51445">
    <property type="entry name" value="(Trans)glycosidases"/>
    <property type="match status" value="1"/>
</dbReference>
<evidence type="ECO:0000256" key="4">
    <source>
        <dbReference type="ARBA" id="ARBA00012780"/>
    </source>
</evidence>
<evidence type="ECO:0000256" key="6">
    <source>
        <dbReference type="ARBA" id="ARBA00022801"/>
    </source>
</evidence>
<evidence type="ECO:0000256" key="1">
    <source>
        <dbReference type="ARBA" id="ARBA00000382"/>
    </source>
</evidence>
<dbReference type="GO" id="GO:0071555">
    <property type="term" value="P:cell wall organization"/>
    <property type="evidence" value="ECO:0007669"/>
    <property type="project" value="UniProtKB-KW"/>
</dbReference>
<evidence type="ECO:0000256" key="8">
    <source>
        <dbReference type="ARBA" id="ARBA00023180"/>
    </source>
</evidence>
<evidence type="ECO:0000256" key="2">
    <source>
        <dbReference type="ARBA" id="ARBA00004401"/>
    </source>
</evidence>
<keyword evidence="8" id="KW-0325">Glycoprotein</keyword>
<proteinExistence type="inferred from homology"/>
<keyword evidence="9" id="KW-0119">Carbohydrate metabolism</keyword>
<dbReference type="InterPro" id="IPR017853">
    <property type="entry name" value="GH"/>
</dbReference>
<dbReference type="GO" id="GO:0005886">
    <property type="term" value="C:plasma membrane"/>
    <property type="evidence" value="ECO:0007669"/>
    <property type="project" value="UniProtKB-SubCell"/>
</dbReference>
<keyword evidence="10" id="KW-0961">Cell wall biogenesis/degradation</keyword>
<comment type="similarity">
    <text evidence="3">Belongs to the glycosyl hydrolase 17 family.</text>
</comment>
<evidence type="ECO:0000256" key="13">
    <source>
        <dbReference type="ARBA" id="ARBA00042373"/>
    </source>
</evidence>
<dbReference type="GO" id="GO:0009277">
    <property type="term" value="C:fungal-type cell wall"/>
    <property type="evidence" value="ECO:0007669"/>
    <property type="project" value="TreeGrafter"/>
</dbReference>
<comment type="caution">
    <text evidence="16">The sequence shown here is derived from an EMBL/GenBank/DDBJ whole genome shotgun (WGS) entry which is preliminary data.</text>
</comment>